<dbReference type="Proteomes" id="UP000023152">
    <property type="component" value="Unassembled WGS sequence"/>
</dbReference>
<protein>
    <recommendedName>
        <fullName evidence="3">DHHA1 domain-containing protein</fullName>
    </recommendedName>
</protein>
<evidence type="ECO:0000313" key="2">
    <source>
        <dbReference type="Proteomes" id="UP000023152"/>
    </source>
</evidence>
<comment type="caution">
    <text evidence="1">The sequence shown here is derived from an EMBL/GenBank/DDBJ whole genome shotgun (WGS) entry which is preliminary data.</text>
</comment>
<dbReference type="EMBL" id="ASPP01003028">
    <property type="protein sequence ID" value="ETO33923.1"/>
    <property type="molecule type" value="Genomic_DNA"/>
</dbReference>
<name>X6P739_RETFI</name>
<accession>X6P739</accession>
<gene>
    <name evidence="1" type="ORF">RFI_03171</name>
</gene>
<dbReference type="Gene3D" id="3.10.310.40">
    <property type="match status" value="1"/>
</dbReference>
<keyword evidence="2" id="KW-1185">Reference proteome</keyword>
<sequence>MQSVQQIADGIMAEWPEDKKVVLLFTIGQSKNQGQFVLVCNDKQVFKTHKKDLLAVIDGRGGGTDQRLQGNANNLKDSNKLLKIIADLLGITYQCKNTVSDENENEKKETET</sequence>
<reference evidence="1 2" key="1">
    <citation type="journal article" date="2013" name="Curr. Biol.">
        <title>The Genome of the Foraminiferan Reticulomyxa filosa.</title>
        <authorList>
            <person name="Glockner G."/>
            <person name="Hulsmann N."/>
            <person name="Schleicher M."/>
            <person name="Noegel A.A."/>
            <person name="Eichinger L."/>
            <person name="Gallinger C."/>
            <person name="Pawlowski J."/>
            <person name="Sierra R."/>
            <person name="Euteneuer U."/>
            <person name="Pillet L."/>
            <person name="Moustafa A."/>
            <person name="Platzer M."/>
            <person name="Groth M."/>
            <person name="Szafranski K."/>
            <person name="Schliwa M."/>
        </authorList>
    </citation>
    <scope>NUCLEOTIDE SEQUENCE [LARGE SCALE GENOMIC DNA]</scope>
</reference>
<proteinExistence type="predicted"/>
<dbReference type="AlphaFoldDB" id="X6P739"/>
<evidence type="ECO:0008006" key="3">
    <source>
        <dbReference type="Google" id="ProtNLM"/>
    </source>
</evidence>
<evidence type="ECO:0000313" key="1">
    <source>
        <dbReference type="EMBL" id="ETO33923.1"/>
    </source>
</evidence>
<organism evidence="1 2">
    <name type="scientific">Reticulomyxa filosa</name>
    <dbReference type="NCBI Taxonomy" id="46433"/>
    <lineage>
        <taxon>Eukaryota</taxon>
        <taxon>Sar</taxon>
        <taxon>Rhizaria</taxon>
        <taxon>Retaria</taxon>
        <taxon>Foraminifera</taxon>
        <taxon>Monothalamids</taxon>
        <taxon>Reticulomyxidae</taxon>
        <taxon>Reticulomyxa</taxon>
    </lineage>
</organism>